<evidence type="ECO:0000313" key="10">
    <source>
        <dbReference type="Proteomes" id="UP001213000"/>
    </source>
</evidence>
<dbReference type="GO" id="GO:0003676">
    <property type="term" value="F:nucleic acid binding"/>
    <property type="evidence" value="ECO:0007669"/>
    <property type="project" value="InterPro"/>
</dbReference>
<dbReference type="GO" id="GO:0008270">
    <property type="term" value="F:zinc ion binding"/>
    <property type="evidence" value="ECO:0007669"/>
    <property type="project" value="UniProtKB-KW"/>
</dbReference>
<evidence type="ECO:0000256" key="2">
    <source>
        <dbReference type="ARBA" id="ARBA00022478"/>
    </source>
</evidence>
<dbReference type="Proteomes" id="UP001213000">
    <property type="component" value="Unassembled WGS sequence"/>
</dbReference>
<organism evidence="9 10">
    <name type="scientific">Leucocoprinus birnbaumii</name>
    <dbReference type="NCBI Taxonomy" id="56174"/>
    <lineage>
        <taxon>Eukaryota</taxon>
        <taxon>Fungi</taxon>
        <taxon>Dikarya</taxon>
        <taxon>Basidiomycota</taxon>
        <taxon>Agaricomycotina</taxon>
        <taxon>Agaricomycetes</taxon>
        <taxon>Agaricomycetidae</taxon>
        <taxon>Agaricales</taxon>
        <taxon>Agaricineae</taxon>
        <taxon>Agaricaceae</taxon>
        <taxon>Leucocoprinus</taxon>
    </lineage>
</organism>
<dbReference type="Gene3D" id="2.20.25.10">
    <property type="match status" value="1"/>
</dbReference>
<feature type="domain" description="TFIIS-type" evidence="8">
    <location>
        <begin position="28"/>
        <end position="105"/>
    </location>
</feature>
<dbReference type="SUPFAM" id="SSF57783">
    <property type="entry name" value="Zinc beta-ribbon"/>
    <property type="match status" value="1"/>
</dbReference>
<evidence type="ECO:0000313" key="9">
    <source>
        <dbReference type="EMBL" id="KAJ3568146.1"/>
    </source>
</evidence>
<sequence>MTSRTRLKRKEVDDVLGGDEMWAHADQTQASCDKCNHDRAYFYQLQIRSADEPMTTFYRCFSGVRTSAVPCELLHEIFSIYVSDHDTGNHYQVMSRLCSVSRQWRDVATREAKFWLKVDLDLDKGYPPVPLLKLWLERSDEEMIGVSISCPSRDLELNALSVDWVHQSHFDQTCATLGPSIPRWESLRVNHHAPSHQNLLGDFFSKIPFELAVELSSLDVGTCLPSSEQEQIFQALEKAPALTTFTTRWFCDKDASALSHLSWERLVHVEIYAMLHWQTITPFLTRCSSLVTLQLDSHFPLDESSAPSSINLPQLHTLAICGGYEVFQVVARFKCSRLRILSLDARNQIAEGDDYDDFFDPFLEFLYSEERPLRVLTINLVFMTRSMLVKLFFLKALINLTIMRVTFHAEGVDSNCLDSGTRELLRRAENPSWSMLKTTYVDGEASLSWYREDKMEETFDYTLGSDSSIDLRERFDASFDIDSLTWSKRLCLYELIAGEDLQPSHV</sequence>
<dbReference type="InterPro" id="IPR034014">
    <property type="entry name" value="Zn_ribbon_RPC11_C"/>
</dbReference>
<dbReference type="PROSITE" id="PS51133">
    <property type="entry name" value="ZF_TFIIS_2"/>
    <property type="match status" value="1"/>
</dbReference>
<evidence type="ECO:0000256" key="7">
    <source>
        <dbReference type="PROSITE-ProRule" id="PRU00472"/>
    </source>
</evidence>
<keyword evidence="10" id="KW-1185">Reference proteome</keyword>
<keyword evidence="2" id="KW-0804">Transcription</keyword>
<comment type="subcellular location">
    <subcellularLocation>
        <location evidence="1">Nucleus</location>
    </subcellularLocation>
</comment>
<dbReference type="GO" id="GO:0006386">
    <property type="term" value="P:termination of RNA polymerase III transcription"/>
    <property type="evidence" value="ECO:0007669"/>
    <property type="project" value="TreeGrafter"/>
</dbReference>
<dbReference type="PANTHER" id="PTHR11239">
    <property type="entry name" value="DNA-DIRECTED RNA POLYMERASE"/>
    <property type="match status" value="1"/>
</dbReference>
<evidence type="ECO:0000256" key="6">
    <source>
        <dbReference type="ARBA" id="ARBA00023242"/>
    </source>
</evidence>
<dbReference type="AlphaFoldDB" id="A0AAD5YQI0"/>
<dbReference type="CDD" id="cd10509">
    <property type="entry name" value="Zn-ribbon_RPC11"/>
    <property type="match status" value="1"/>
</dbReference>
<keyword evidence="5" id="KW-0862">Zinc</keyword>
<gene>
    <name evidence="9" type="ORF">NP233_g5901</name>
</gene>
<comment type="caution">
    <text evidence="9">The sequence shown here is derived from an EMBL/GenBank/DDBJ whole genome shotgun (WGS) entry which is preliminary data.</text>
</comment>
<dbReference type="InterPro" id="IPR012164">
    <property type="entry name" value="Rpa12/Rpb9/Rpc10/TFS"/>
</dbReference>
<keyword evidence="3" id="KW-0479">Metal-binding</keyword>
<dbReference type="SUPFAM" id="SSF52047">
    <property type="entry name" value="RNI-like"/>
    <property type="match status" value="1"/>
</dbReference>
<dbReference type="Pfam" id="PF01096">
    <property type="entry name" value="Zn_ribbon_TFIIS"/>
    <property type="match status" value="1"/>
</dbReference>
<evidence type="ECO:0000256" key="3">
    <source>
        <dbReference type="ARBA" id="ARBA00022723"/>
    </source>
</evidence>
<keyword evidence="4 7" id="KW-0863">Zinc-finger</keyword>
<accession>A0AAD5YQI0</accession>
<name>A0AAD5YQI0_9AGAR</name>
<keyword evidence="2" id="KW-0240">DNA-directed RNA polymerase</keyword>
<evidence type="ECO:0000256" key="4">
    <source>
        <dbReference type="ARBA" id="ARBA00022771"/>
    </source>
</evidence>
<dbReference type="InterPro" id="IPR032675">
    <property type="entry name" value="LRR_dom_sf"/>
</dbReference>
<reference evidence="9" key="1">
    <citation type="submission" date="2022-07" db="EMBL/GenBank/DDBJ databases">
        <title>Genome Sequence of Leucocoprinus birnbaumii.</title>
        <authorList>
            <person name="Buettner E."/>
        </authorList>
    </citation>
    <scope>NUCLEOTIDE SEQUENCE</scope>
    <source>
        <strain evidence="9">VT141</strain>
    </source>
</reference>
<dbReference type="SMART" id="SM00440">
    <property type="entry name" value="ZnF_C2C2"/>
    <property type="match status" value="1"/>
</dbReference>
<evidence type="ECO:0000256" key="5">
    <source>
        <dbReference type="ARBA" id="ARBA00022833"/>
    </source>
</evidence>
<dbReference type="GO" id="GO:0003899">
    <property type="term" value="F:DNA-directed RNA polymerase activity"/>
    <property type="evidence" value="ECO:0007669"/>
    <property type="project" value="InterPro"/>
</dbReference>
<dbReference type="PANTHER" id="PTHR11239:SF12">
    <property type="entry name" value="DNA-DIRECTED RNA POLYMERASE III SUBUNIT RPC10"/>
    <property type="match status" value="1"/>
</dbReference>
<evidence type="ECO:0000256" key="1">
    <source>
        <dbReference type="ARBA" id="ARBA00004123"/>
    </source>
</evidence>
<dbReference type="Gene3D" id="3.80.10.10">
    <property type="entry name" value="Ribonuclease Inhibitor"/>
    <property type="match status" value="1"/>
</dbReference>
<evidence type="ECO:0000259" key="8">
    <source>
        <dbReference type="PROSITE" id="PS51133"/>
    </source>
</evidence>
<dbReference type="GO" id="GO:0005666">
    <property type="term" value="C:RNA polymerase III complex"/>
    <property type="evidence" value="ECO:0007669"/>
    <property type="project" value="TreeGrafter"/>
</dbReference>
<keyword evidence="6" id="KW-0539">Nucleus</keyword>
<dbReference type="InterPro" id="IPR001222">
    <property type="entry name" value="Znf_TFIIS"/>
</dbReference>
<protein>
    <recommendedName>
        <fullName evidence="8">TFIIS-type domain-containing protein</fullName>
    </recommendedName>
</protein>
<dbReference type="EMBL" id="JANIEX010000364">
    <property type="protein sequence ID" value="KAJ3568146.1"/>
    <property type="molecule type" value="Genomic_DNA"/>
</dbReference>
<proteinExistence type="predicted"/>